<name>A0A2L2XCQ4_9FIRM</name>
<organism evidence="1 2">
    <name type="scientific">Desulfocucumis palustris</name>
    <dbReference type="NCBI Taxonomy" id="1898651"/>
    <lineage>
        <taxon>Bacteria</taxon>
        <taxon>Bacillati</taxon>
        <taxon>Bacillota</taxon>
        <taxon>Clostridia</taxon>
        <taxon>Eubacteriales</taxon>
        <taxon>Desulfocucumaceae</taxon>
        <taxon>Desulfocucumis</taxon>
    </lineage>
</organism>
<protein>
    <submittedName>
        <fullName evidence="1">Uncharacterized protein</fullName>
    </submittedName>
</protein>
<proteinExistence type="predicted"/>
<reference evidence="2" key="1">
    <citation type="submission" date="2018-02" db="EMBL/GenBank/DDBJ databases">
        <title>Genome sequence of Desulfocucumis palustris strain NAW-5.</title>
        <authorList>
            <person name="Watanabe M."/>
            <person name="Kojima H."/>
            <person name="Fukui M."/>
        </authorList>
    </citation>
    <scope>NUCLEOTIDE SEQUENCE [LARGE SCALE GENOMIC DNA]</scope>
    <source>
        <strain evidence="2">NAW-5</strain>
    </source>
</reference>
<evidence type="ECO:0000313" key="1">
    <source>
        <dbReference type="EMBL" id="GBF33493.1"/>
    </source>
</evidence>
<dbReference type="EMBL" id="BFAV01000104">
    <property type="protein sequence ID" value="GBF33493.1"/>
    <property type="molecule type" value="Genomic_DNA"/>
</dbReference>
<dbReference type="AlphaFoldDB" id="A0A2L2XCQ4"/>
<evidence type="ECO:0000313" key="2">
    <source>
        <dbReference type="Proteomes" id="UP000239549"/>
    </source>
</evidence>
<sequence>MLNIFKKDRSYILPEHQQATANENVGNIPAGVPDLGILPDNLYTDIEMAEAFGDMLFKLFDHKNYIALVDNKSNVIKVWDYPVFKFNLKKGAIMPEGSISSIVLASV</sequence>
<dbReference type="Proteomes" id="UP000239549">
    <property type="component" value="Unassembled WGS sequence"/>
</dbReference>
<dbReference type="RefSeq" id="WP_104371887.1">
    <property type="nucleotide sequence ID" value="NZ_BFAV01000104.1"/>
</dbReference>
<gene>
    <name evidence="1" type="ORF">DCCM_2595</name>
</gene>
<comment type="caution">
    <text evidence="1">The sequence shown here is derived from an EMBL/GenBank/DDBJ whole genome shotgun (WGS) entry which is preliminary data.</text>
</comment>
<keyword evidence="2" id="KW-1185">Reference proteome</keyword>
<accession>A0A2L2XCQ4</accession>